<dbReference type="NCBIfam" id="TIGR01980">
    <property type="entry name" value="sufB"/>
    <property type="match status" value="1"/>
</dbReference>
<feature type="domain" description="SUF system FeS cluster assembly SufBD N-terminal" evidence="3">
    <location>
        <begin position="52"/>
        <end position="210"/>
    </location>
</feature>
<evidence type="ECO:0000256" key="1">
    <source>
        <dbReference type="ARBA" id="ARBA00043967"/>
    </source>
</evidence>
<evidence type="ECO:0000313" key="4">
    <source>
        <dbReference type="EMBL" id="KKU80550.1"/>
    </source>
</evidence>
<dbReference type="PATRIC" id="fig|1618438.3.peg.330"/>
<feature type="domain" description="SUF system FeS cluster assembly SufBD core" evidence="2">
    <location>
        <begin position="213"/>
        <end position="447"/>
    </location>
</feature>
<dbReference type="InterPro" id="IPR045595">
    <property type="entry name" value="SufBD_N"/>
</dbReference>
<organism evidence="4 5">
    <name type="scientific">Candidatus Gottesmanbacteria bacterium GW2011_GWA1_47_8</name>
    <dbReference type="NCBI Taxonomy" id="1618438"/>
    <lineage>
        <taxon>Bacteria</taxon>
        <taxon>Candidatus Gottesmaniibacteriota</taxon>
    </lineage>
</organism>
<protein>
    <submittedName>
        <fullName evidence="4">FeS assembly protein SufB</fullName>
    </submittedName>
</protein>
<dbReference type="GO" id="GO:0016226">
    <property type="term" value="P:iron-sulfur cluster assembly"/>
    <property type="evidence" value="ECO:0007669"/>
    <property type="project" value="InterPro"/>
</dbReference>
<dbReference type="InterPro" id="IPR037284">
    <property type="entry name" value="SUF_FeS_clus_asmbl_SufBD_sf"/>
</dbReference>
<dbReference type="Pfam" id="PF01458">
    <property type="entry name" value="SUFBD_core"/>
    <property type="match status" value="1"/>
</dbReference>
<sequence length="476" mass="52529">MTRFAAKSTKVTSDVDKLGETYALGHADRIAYAYKAAKGLTEGVVRELSSQKNEPKWMLGYRLQALVRYLSMGMPLWGGNIGEIKFDDIHYYLKPAVKSARSWEDVPKEIKQTFEKIGVPQAEKKMLAGVTGQFDSEKIYGSLKAALAQKGVVFLSMDEGLREYPEIVKQYFGTIVPMGDNKLAALNSAVWSGGSFVYVPPGVEVGLPLQAYFRINSQNAGQFERTLIVAEAGSKVHYVEGCSAPAYSSGSLHSAVVEIIIKPGAQVQYTTVQNWYRNVYNLVTKRARVEEEGQMRWIDGNLGSKLTMKYPSCFLVGRKARGETLSIAMAGAGQHQDAGAKMIHLAPETTSQIISKSISKAGGRASYRGLVQINKGAHHSRSKVVCDALILDEHSRSDTYPTNRILENQVILEHEATVSKIGEEQLFYLMSRGLEEHAAEAMIVNGFLEPVMKQIPLEYAVEMNRLVELEMEGSVG</sequence>
<accession>A0A0G1WE87</accession>
<dbReference type="InterPro" id="IPR010231">
    <property type="entry name" value="SUF_FeS_clus_asmbl_SufB"/>
</dbReference>
<name>A0A0G1WE87_9BACT</name>
<gene>
    <name evidence="4" type="ORF">UY08_C0017G0003</name>
</gene>
<dbReference type="Proteomes" id="UP000034212">
    <property type="component" value="Unassembled WGS sequence"/>
</dbReference>
<dbReference type="AlphaFoldDB" id="A0A0G1WE87"/>
<dbReference type="Pfam" id="PF19295">
    <property type="entry name" value="SufBD_N"/>
    <property type="match status" value="1"/>
</dbReference>
<proteinExistence type="inferred from homology"/>
<dbReference type="InterPro" id="IPR000825">
    <property type="entry name" value="SUF_FeS_clus_asmbl_SufBD_core"/>
</dbReference>
<dbReference type="PANTHER" id="PTHR30508">
    <property type="entry name" value="FES CLUSTER ASSEMBLY PROTEIN SUF"/>
    <property type="match status" value="1"/>
</dbReference>
<dbReference type="SUPFAM" id="SSF101960">
    <property type="entry name" value="Stabilizer of iron transporter SufD"/>
    <property type="match status" value="1"/>
</dbReference>
<dbReference type="EMBL" id="LCOQ01000017">
    <property type="protein sequence ID" value="KKU80550.1"/>
    <property type="molecule type" value="Genomic_DNA"/>
</dbReference>
<dbReference type="PANTHER" id="PTHR30508:SF1">
    <property type="entry name" value="UPF0051 PROTEIN ABCI8, CHLOROPLASTIC-RELATED"/>
    <property type="match status" value="1"/>
</dbReference>
<evidence type="ECO:0000259" key="2">
    <source>
        <dbReference type="Pfam" id="PF01458"/>
    </source>
</evidence>
<evidence type="ECO:0000259" key="3">
    <source>
        <dbReference type="Pfam" id="PF19295"/>
    </source>
</evidence>
<evidence type="ECO:0000313" key="5">
    <source>
        <dbReference type="Proteomes" id="UP000034212"/>
    </source>
</evidence>
<comment type="caution">
    <text evidence="4">The sequence shown here is derived from an EMBL/GenBank/DDBJ whole genome shotgun (WGS) entry which is preliminary data.</text>
</comment>
<dbReference type="InterPro" id="IPR055346">
    <property type="entry name" value="Fe-S_cluster_assembly_SufBD"/>
</dbReference>
<comment type="similarity">
    <text evidence="1">Belongs to the iron-sulfur cluster assembly SufBD family.</text>
</comment>
<reference evidence="4 5" key="1">
    <citation type="journal article" date="2015" name="Nature">
        <title>rRNA introns, odd ribosomes, and small enigmatic genomes across a large radiation of phyla.</title>
        <authorList>
            <person name="Brown C.T."/>
            <person name="Hug L.A."/>
            <person name="Thomas B.C."/>
            <person name="Sharon I."/>
            <person name="Castelle C.J."/>
            <person name="Singh A."/>
            <person name="Wilkins M.J."/>
            <person name="Williams K.H."/>
            <person name="Banfield J.F."/>
        </authorList>
    </citation>
    <scope>NUCLEOTIDE SEQUENCE [LARGE SCALE GENOMIC DNA]</scope>
</reference>